<reference evidence="1" key="1">
    <citation type="submission" date="2021-02" db="EMBL/GenBank/DDBJ databases">
        <authorList>
            <consortium name="DOE Joint Genome Institute"/>
            <person name="Ahrendt S."/>
            <person name="Looney B.P."/>
            <person name="Miyauchi S."/>
            <person name="Morin E."/>
            <person name="Drula E."/>
            <person name="Courty P.E."/>
            <person name="Chicoki N."/>
            <person name="Fauchery L."/>
            <person name="Kohler A."/>
            <person name="Kuo A."/>
            <person name="Labutti K."/>
            <person name="Pangilinan J."/>
            <person name="Lipzen A."/>
            <person name="Riley R."/>
            <person name="Andreopoulos W."/>
            <person name="He G."/>
            <person name="Johnson J."/>
            <person name="Barry K.W."/>
            <person name="Grigoriev I.V."/>
            <person name="Nagy L."/>
            <person name="Hibbett D."/>
            <person name="Henrissat B."/>
            <person name="Matheny P.B."/>
            <person name="Labbe J."/>
            <person name="Martin F."/>
        </authorList>
    </citation>
    <scope>NUCLEOTIDE SEQUENCE</scope>
    <source>
        <strain evidence="1">EC-137</strain>
    </source>
</reference>
<evidence type="ECO:0000313" key="2">
    <source>
        <dbReference type="Proteomes" id="UP000814128"/>
    </source>
</evidence>
<reference evidence="1" key="2">
    <citation type="journal article" date="2022" name="New Phytol.">
        <title>Evolutionary transition to the ectomycorrhizal habit in the genomes of a hyperdiverse lineage of mushroom-forming fungi.</title>
        <authorList>
            <person name="Looney B."/>
            <person name="Miyauchi S."/>
            <person name="Morin E."/>
            <person name="Drula E."/>
            <person name="Courty P.E."/>
            <person name="Kohler A."/>
            <person name="Kuo A."/>
            <person name="LaButti K."/>
            <person name="Pangilinan J."/>
            <person name="Lipzen A."/>
            <person name="Riley R."/>
            <person name="Andreopoulos W."/>
            <person name="He G."/>
            <person name="Johnson J."/>
            <person name="Nolan M."/>
            <person name="Tritt A."/>
            <person name="Barry K.W."/>
            <person name="Grigoriev I.V."/>
            <person name="Nagy L.G."/>
            <person name="Hibbett D."/>
            <person name="Henrissat B."/>
            <person name="Matheny P.B."/>
            <person name="Labbe J."/>
            <person name="Martin F.M."/>
        </authorList>
    </citation>
    <scope>NUCLEOTIDE SEQUENCE</scope>
    <source>
        <strain evidence="1">EC-137</strain>
    </source>
</reference>
<gene>
    <name evidence="1" type="ORF">K488DRAFT_70630</name>
</gene>
<dbReference type="Proteomes" id="UP000814128">
    <property type="component" value="Unassembled WGS sequence"/>
</dbReference>
<accession>A0ACB8QL87</accession>
<sequence length="155" mass="17145">MLVWNRAVHGTHVVIPTWSLKDPKQYHLQVLDFSTSRCGLNSVSDMPPAEGKSIAESTLVRSVSGLVAHTQAIFAKPVESRLLYYTVTFGKGIFDVDDELLKDDAWLVCGPRRLQYPAEEDDHEVRQMGGVGEVTAVLVGIIARSIVVIQNRKSV</sequence>
<organism evidence="1 2">
    <name type="scientific">Vararia minispora EC-137</name>
    <dbReference type="NCBI Taxonomy" id="1314806"/>
    <lineage>
        <taxon>Eukaryota</taxon>
        <taxon>Fungi</taxon>
        <taxon>Dikarya</taxon>
        <taxon>Basidiomycota</taxon>
        <taxon>Agaricomycotina</taxon>
        <taxon>Agaricomycetes</taxon>
        <taxon>Russulales</taxon>
        <taxon>Lachnocladiaceae</taxon>
        <taxon>Vararia</taxon>
    </lineage>
</organism>
<evidence type="ECO:0000313" key="1">
    <source>
        <dbReference type="EMBL" id="KAI0032427.1"/>
    </source>
</evidence>
<proteinExistence type="predicted"/>
<comment type="caution">
    <text evidence="1">The sequence shown here is derived from an EMBL/GenBank/DDBJ whole genome shotgun (WGS) entry which is preliminary data.</text>
</comment>
<name>A0ACB8QL87_9AGAM</name>
<dbReference type="EMBL" id="MU273546">
    <property type="protein sequence ID" value="KAI0032427.1"/>
    <property type="molecule type" value="Genomic_DNA"/>
</dbReference>
<protein>
    <submittedName>
        <fullName evidence="1">Uncharacterized protein</fullName>
    </submittedName>
</protein>
<keyword evidence="2" id="KW-1185">Reference proteome</keyword>